<feature type="domain" description="Transglutaminase-like" evidence="1">
    <location>
        <begin position="276"/>
        <end position="393"/>
    </location>
</feature>
<feature type="non-terminal residue" evidence="2">
    <location>
        <position position="1"/>
    </location>
</feature>
<dbReference type="PANTHER" id="PTHR42736">
    <property type="entry name" value="PROTEIN-GLUTAMINE GAMMA-GLUTAMYLTRANSFERASE"/>
    <property type="match status" value="1"/>
</dbReference>
<dbReference type="Gene3D" id="3.10.620.30">
    <property type="match status" value="1"/>
</dbReference>
<organism evidence="2">
    <name type="scientific">marine sediment metagenome</name>
    <dbReference type="NCBI Taxonomy" id="412755"/>
    <lineage>
        <taxon>unclassified sequences</taxon>
        <taxon>metagenomes</taxon>
        <taxon>ecological metagenomes</taxon>
    </lineage>
</organism>
<dbReference type="Gene3D" id="1.25.60.10">
    <property type="entry name" value="MgtE N-terminal domain-like"/>
    <property type="match status" value="1"/>
</dbReference>
<dbReference type="SUPFAM" id="SSF158791">
    <property type="entry name" value="MgtE N-terminal domain-like"/>
    <property type="match status" value="1"/>
</dbReference>
<dbReference type="EMBL" id="LAZR01004405">
    <property type="protein sequence ID" value="KKN08897.1"/>
    <property type="molecule type" value="Genomic_DNA"/>
</dbReference>
<dbReference type="SUPFAM" id="SSF54001">
    <property type="entry name" value="Cysteine proteinases"/>
    <property type="match status" value="1"/>
</dbReference>
<dbReference type="PANTHER" id="PTHR42736:SF1">
    <property type="entry name" value="PROTEIN-GLUTAMINE GAMMA-GLUTAMYLTRANSFERASE"/>
    <property type="match status" value="1"/>
</dbReference>
<gene>
    <name evidence="2" type="ORF">LCGC14_1052020</name>
</gene>
<dbReference type="InterPro" id="IPR002931">
    <property type="entry name" value="Transglutaminase-like"/>
</dbReference>
<proteinExistence type="predicted"/>
<dbReference type="InterPro" id="IPR038765">
    <property type="entry name" value="Papain-like_cys_pep_sf"/>
</dbReference>
<name>A0A0F9NAE5_9ZZZZ</name>
<dbReference type="Pfam" id="PF01841">
    <property type="entry name" value="Transglut_core"/>
    <property type="match status" value="1"/>
</dbReference>
<sequence>TDYVEVEKIAPPLPLDFLAELLKYLTPEQLAELAENMDPQDLADIIENMNDGDVDDLDLSQFSQALLALLFGAAGLIEKFRIYDYNSINEMIDTLWRYEVFDEYTGDQWISNANSLPFNFISDSDYYDQYGSQNRMKIKMPLSTNIGTNLIGLPILFPTPFIIEGFVDAPNLVPDSETLTKDDFNSTAVNLEFTSADSVNMTFELFGLDLPSEQDIYSSAVLVSAPPTAKYTNIINQFTQLPPDFNSYYTSQPNFQTHYDALNLTIDNTDNAFVVANKTRNYLLSQFTFPTTPDEYQSAPEGRDTVDWFLEQGMGVFSDFASAFCVFTRAFGVASRFVDGFRSLDVFGQVEEITYPTEPEKNTLIIRYKNIYNWAEIYVPTDIDGDGMWAQFDVSSGAGGISLPKAFNMTVNSNFTAGPRGQVANLTAVLTTSANQSVEDKEIIFTDYTYGVDLGNATTDINGTASILIDIDNSQVVGPHVIVAQYGLSFNWTMYTVYGDIDVNLTSVNPTMINRSISNSTIIQGYVNDPVANQRVKNATVELVLLDKGTNNKIGFPFDTFSANADNSGNFIEFVNVNPWVPRGNYEIRVDFNGSWGGLPFAFGIMNDSSNRIGFNVTEPLTFTLLFSINGQPTDYPNSPNPGNLINVKRGEQLNLSVTLIDESDMSLASGEIIEFYDYTNGDVIIGTDITDSFGSASILYDIGNTNKSGPTLVYAKFGADINYSYYIVNESIWINVISFSDPLEYDLAAPFPFNIQCDLIDSFANPIYYSQLDLRMNSSTDYTNKLTPSNPEYPTVPGSNSFNFNRGVISGTFVNNYTLKIEFNGDFNFISFPYPAIFNFAYLSNSSELTRQLRVYDNNDVVIYLAVEGNPTTDVYDNSYKPERYTRGQTADFNVNILHQELNPILGDYVTIWDEYSNILLDNYTFPGGTGFVQFNIPTTKFYYAGIHKIKVQFMDFPTINTTFIIINETVNVNVNPIINIDNIVVRDDESFTVSGYVKENGTGLRGLVVNLLLFNNSLGEDSQYLIGSKITSTLSNGYFQFNLNKIALNCSQGLYNIRIDFNGSIYLNEVPGINFIPNYMVTNSSLLVPLNITAGTIIIQDGFHTAPQRPNDGLWEGDNFFIYGNLTWDNTTVMANMKVNVTVQKLNGELIVFNEVATDSWGGFNASFVIDATWSEVNFIDDIKIVVYFDPGPNNLEYVEKNELKFT</sequence>
<dbReference type="InterPro" id="IPR038076">
    <property type="entry name" value="MgtE_N_sf"/>
</dbReference>
<evidence type="ECO:0000259" key="1">
    <source>
        <dbReference type="Pfam" id="PF01841"/>
    </source>
</evidence>
<reference evidence="2" key="1">
    <citation type="journal article" date="2015" name="Nature">
        <title>Complex archaea that bridge the gap between prokaryotes and eukaryotes.</title>
        <authorList>
            <person name="Spang A."/>
            <person name="Saw J.H."/>
            <person name="Jorgensen S.L."/>
            <person name="Zaremba-Niedzwiedzka K."/>
            <person name="Martijn J."/>
            <person name="Lind A.E."/>
            <person name="van Eijk R."/>
            <person name="Schleper C."/>
            <person name="Guy L."/>
            <person name="Ettema T.J."/>
        </authorList>
    </citation>
    <scope>NUCLEOTIDE SEQUENCE</scope>
</reference>
<comment type="caution">
    <text evidence="2">The sequence shown here is derived from an EMBL/GenBank/DDBJ whole genome shotgun (WGS) entry which is preliminary data.</text>
</comment>
<dbReference type="AlphaFoldDB" id="A0A0F9NAE5"/>
<protein>
    <recommendedName>
        <fullName evidence="1">Transglutaminase-like domain-containing protein</fullName>
    </recommendedName>
</protein>
<evidence type="ECO:0000313" key="2">
    <source>
        <dbReference type="EMBL" id="KKN08897.1"/>
    </source>
</evidence>
<accession>A0A0F9NAE5</accession>
<dbReference type="InterPro" id="IPR052901">
    <property type="entry name" value="Bact_TGase-like"/>
</dbReference>